<feature type="transmembrane region" description="Helical" evidence="7">
    <location>
        <begin position="100"/>
        <end position="121"/>
    </location>
</feature>
<evidence type="ECO:0000313" key="9">
    <source>
        <dbReference type="EMBL" id="AVO49603.1"/>
    </source>
</evidence>
<dbReference type="AlphaFoldDB" id="A0A2R3QCU9"/>
<dbReference type="GO" id="GO:0055085">
    <property type="term" value="P:transmembrane transport"/>
    <property type="evidence" value="ECO:0007669"/>
    <property type="project" value="InterPro"/>
</dbReference>
<dbReference type="PROSITE" id="PS50928">
    <property type="entry name" value="ABC_TM1"/>
    <property type="match status" value="1"/>
</dbReference>
<comment type="subcellular location">
    <subcellularLocation>
        <location evidence="1 7">Cell membrane</location>
        <topology evidence="1 7">Multi-pass membrane protein</topology>
    </subcellularLocation>
</comment>
<dbReference type="RefSeq" id="WP_106684035.1">
    <property type="nucleotide sequence ID" value="NZ_CP027667.1"/>
</dbReference>
<evidence type="ECO:0000259" key="8">
    <source>
        <dbReference type="PROSITE" id="PS50928"/>
    </source>
</evidence>
<reference evidence="9 10" key="1">
    <citation type="submission" date="2018-03" db="EMBL/GenBank/DDBJ databases">
        <title>Genome sequencing of Melaminivora sp.</title>
        <authorList>
            <person name="Kim S.-J."/>
            <person name="Heo J."/>
            <person name="Ahn J.-H."/>
            <person name="Kwon S.-W."/>
        </authorList>
    </citation>
    <scope>NUCLEOTIDE SEQUENCE [LARGE SCALE GENOMIC DNA]</scope>
    <source>
        <strain evidence="9 10">SC2-9</strain>
    </source>
</reference>
<feature type="domain" description="ABC transmembrane type-1" evidence="8">
    <location>
        <begin position="94"/>
        <end position="307"/>
    </location>
</feature>
<feature type="transmembrane region" description="Helical" evidence="7">
    <location>
        <begin position="188"/>
        <end position="207"/>
    </location>
</feature>
<dbReference type="CDD" id="cd06261">
    <property type="entry name" value="TM_PBP2"/>
    <property type="match status" value="1"/>
</dbReference>
<feature type="transmembrane region" description="Helical" evidence="7">
    <location>
        <begin position="290"/>
        <end position="314"/>
    </location>
</feature>
<dbReference type="InterPro" id="IPR035906">
    <property type="entry name" value="MetI-like_sf"/>
</dbReference>
<dbReference type="InterPro" id="IPR000515">
    <property type="entry name" value="MetI-like"/>
</dbReference>
<evidence type="ECO:0000256" key="2">
    <source>
        <dbReference type="ARBA" id="ARBA00022448"/>
    </source>
</evidence>
<feature type="transmembrane region" description="Helical" evidence="7">
    <location>
        <begin position="242"/>
        <end position="270"/>
    </location>
</feature>
<keyword evidence="6 7" id="KW-0472">Membrane</keyword>
<feature type="transmembrane region" description="Helical" evidence="7">
    <location>
        <begin position="12"/>
        <end position="31"/>
    </location>
</feature>
<keyword evidence="5 7" id="KW-1133">Transmembrane helix</keyword>
<dbReference type="Proteomes" id="UP000237925">
    <property type="component" value="Chromosome"/>
</dbReference>
<accession>A0A2R3QCU9</accession>
<keyword evidence="2 7" id="KW-0813">Transport</keyword>
<evidence type="ECO:0000256" key="4">
    <source>
        <dbReference type="ARBA" id="ARBA00022692"/>
    </source>
</evidence>
<dbReference type="EMBL" id="CP027667">
    <property type="protein sequence ID" value="AVO49603.1"/>
    <property type="molecule type" value="Genomic_DNA"/>
</dbReference>
<evidence type="ECO:0000256" key="6">
    <source>
        <dbReference type="ARBA" id="ARBA00023136"/>
    </source>
</evidence>
<feature type="transmembrane region" description="Helical" evidence="7">
    <location>
        <begin position="141"/>
        <end position="160"/>
    </location>
</feature>
<evidence type="ECO:0000256" key="7">
    <source>
        <dbReference type="RuleBase" id="RU363032"/>
    </source>
</evidence>
<proteinExistence type="inferred from homology"/>
<dbReference type="Pfam" id="PF19300">
    <property type="entry name" value="BPD_transp_1_N"/>
    <property type="match status" value="1"/>
</dbReference>
<keyword evidence="4 7" id="KW-0812">Transmembrane</keyword>
<dbReference type="PANTHER" id="PTHR43163:SF2">
    <property type="entry name" value="ABC TRANSPORTER PERMEASE PROTEIN"/>
    <property type="match status" value="1"/>
</dbReference>
<gene>
    <name evidence="9" type="ORF">C6568_10230</name>
</gene>
<evidence type="ECO:0000313" key="10">
    <source>
        <dbReference type="Proteomes" id="UP000237925"/>
    </source>
</evidence>
<dbReference type="KEGG" id="mela:C6568_10230"/>
<dbReference type="InterPro" id="IPR045621">
    <property type="entry name" value="BPD_transp_1_N"/>
</dbReference>
<dbReference type="Pfam" id="PF00528">
    <property type="entry name" value="BPD_transp_1"/>
    <property type="match status" value="1"/>
</dbReference>
<dbReference type="OrthoDB" id="9803623at2"/>
<dbReference type="Gene3D" id="1.10.3720.10">
    <property type="entry name" value="MetI-like"/>
    <property type="match status" value="1"/>
</dbReference>
<evidence type="ECO:0000256" key="3">
    <source>
        <dbReference type="ARBA" id="ARBA00022475"/>
    </source>
</evidence>
<protein>
    <submittedName>
        <fullName evidence="9">ABC transporter permease</fullName>
    </submittedName>
</protein>
<organism evidence="9 10">
    <name type="scientific">Melaminivora suipulveris</name>
    <dbReference type="NCBI Taxonomy" id="2109913"/>
    <lineage>
        <taxon>Bacteria</taxon>
        <taxon>Pseudomonadati</taxon>
        <taxon>Pseudomonadota</taxon>
        <taxon>Betaproteobacteria</taxon>
        <taxon>Burkholderiales</taxon>
        <taxon>Comamonadaceae</taxon>
        <taxon>Melaminivora</taxon>
    </lineage>
</organism>
<dbReference type="SUPFAM" id="SSF161098">
    <property type="entry name" value="MetI-like"/>
    <property type="match status" value="1"/>
</dbReference>
<dbReference type="GO" id="GO:0005886">
    <property type="term" value="C:plasma membrane"/>
    <property type="evidence" value="ECO:0007669"/>
    <property type="project" value="UniProtKB-SubCell"/>
</dbReference>
<keyword evidence="10" id="KW-1185">Reference proteome</keyword>
<comment type="similarity">
    <text evidence="7">Belongs to the binding-protein-dependent transport system permease family.</text>
</comment>
<evidence type="ECO:0000256" key="5">
    <source>
        <dbReference type="ARBA" id="ARBA00022989"/>
    </source>
</evidence>
<evidence type="ECO:0000256" key="1">
    <source>
        <dbReference type="ARBA" id="ARBA00004651"/>
    </source>
</evidence>
<keyword evidence="3" id="KW-1003">Cell membrane</keyword>
<sequence length="325" mass="35547">MLAFIIRRLLQALLVMAVMSGLVFVGLYVVGDPVSMMASPEATELERDAIRANFGLDKPLLEQYAIFMSRAVRLDFGKSFLTGQSAMGLILERMPATLELAIVSMLLAGLVGVPLGVWAGLKPEALSTRGIMTGSVLGFSLPNFWVALMLIMVFAVYLGWLPASGRAPAVALGPFETSLLSWEGWRRILLPACTIALAKGALIIRVTRAATREALPMDYIKFARAKGLSWSRILRVHLLKNILIPIVTVFGLEFGQVVAFAVVTETIFAWPGMGKLLLDSIITLDRPVVVAYLILIVFFLVMLNLVTDILYSVLDPRVRLQTAKA</sequence>
<name>A0A2R3QCU9_9BURK</name>
<dbReference type="PANTHER" id="PTHR43163">
    <property type="entry name" value="DIPEPTIDE TRANSPORT SYSTEM PERMEASE PROTEIN DPPB-RELATED"/>
    <property type="match status" value="1"/>
</dbReference>